<dbReference type="PATRIC" id="fig|35806.4.peg.4457"/>
<feature type="compositionally biased region" description="Low complexity" evidence="1">
    <location>
        <begin position="133"/>
        <end position="144"/>
    </location>
</feature>
<dbReference type="eggNOG" id="ENOG502ZJF4">
    <property type="taxonomic scope" value="Bacteria"/>
</dbReference>
<feature type="compositionally biased region" description="Gly residues" evidence="1">
    <location>
        <begin position="176"/>
        <end position="188"/>
    </location>
</feature>
<evidence type="ECO:0000313" key="3">
    <source>
        <dbReference type="EMBL" id="BAQ71468.1"/>
    </source>
</evidence>
<keyword evidence="2" id="KW-1133">Transmembrane helix</keyword>
<keyword evidence="3" id="KW-0723">Serine/threonine-protein kinase</keyword>
<keyword evidence="3" id="KW-0614">Plasmid</keyword>
<feature type="region of interest" description="Disordered" evidence="1">
    <location>
        <begin position="175"/>
        <end position="205"/>
    </location>
</feature>
<dbReference type="Proteomes" id="UP000064912">
    <property type="component" value="Plasmid Plasmid1"/>
</dbReference>
<feature type="compositionally biased region" description="Basic and acidic residues" evidence="1">
    <location>
        <begin position="100"/>
        <end position="128"/>
    </location>
</feature>
<keyword evidence="2" id="KW-0472">Membrane</keyword>
<organism evidence="3 4">
    <name type="scientific">Rhodovulum sulfidophilum</name>
    <name type="common">Rhodobacter sulfidophilus</name>
    <dbReference type="NCBI Taxonomy" id="35806"/>
    <lineage>
        <taxon>Bacteria</taxon>
        <taxon>Pseudomonadati</taxon>
        <taxon>Pseudomonadota</taxon>
        <taxon>Alphaproteobacteria</taxon>
        <taxon>Rhodobacterales</taxon>
        <taxon>Paracoccaceae</taxon>
        <taxon>Rhodovulum</taxon>
    </lineage>
</organism>
<gene>
    <name evidence="3" type="ORF">NHU_04355</name>
</gene>
<dbReference type="GO" id="GO:0004674">
    <property type="term" value="F:protein serine/threonine kinase activity"/>
    <property type="evidence" value="ECO:0007669"/>
    <property type="project" value="UniProtKB-KW"/>
</dbReference>
<evidence type="ECO:0000256" key="2">
    <source>
        <dbReference type="SAM" id="Phobius"/>
    </source>
</evidence>
<dbReference type="AlphaFoldDB" id="A0A0D6B8N8"/>
<keyword evidence="3" id="KW-0418">Kinase</keyword>
<name>A0A0D6B8N8_RHOSU</name>
<dbReference type="KEGG" id="rsu:NHU_04355"/>
<sequence>MSYLPYGPEPGRGWALAGLAALAAHGLLGAAVALWIGQDPVSPGPPAPRFEVTLERLDSDTLAGLRLSEGRANAADPALGPGEDSEESEDGPAPATGPDSRPEPRVEDRVEARIESGAEPRAEMRDGTAGETPPSSAPLSAALPQPVPSHRLSPVMARSGAAAVAVAPDRIAPVGTGAGAGTGSGTASGTGIARRPASASSEPRARDLAAAALIRRIRETPAPDCLLALPRRDAEGGAGLDLMAASEAGMADYAGRLLTGDLAGTAQRRRLIDPRQCPVLELLRDSPDYPATRLGLGLDRTEIVSGGRLTGRLRGVGGRYVLLLLIDNNGVVQDLQRFLSFAGNRAKFEVPVSLAGPARDTSQLLLAVAADGPVSGLRAQIGRRADEVFSSGRRTALGAAALALAGFDLR</sequence>
<feature type="transmembrane region" description="Helical" evidence="2">
    <location>
        <begin position="12"/>
        <end position="36"/>
    </location>
</feature>
<evidence type="ECO:0000256" key="1">
    <source>
        <dbReference type="SAM" id="MobiDB-lite"/>
    </source>
</evidence>
<feature type="region of interest" description="Disordered" evidence="1">
    <location>
        <begin position="67"/>
        <end position="149"/>
    </location>
</feature>
<geneLocation type="plasmid" evidence="4">
    <name>Plasmid1 DNA</name>
</geneLocation>
<reference evidence="3 4" key="1">
    <citation type="submission" date="2015-02" db="EMBL/GenBank/DDBJ databases">
        <title>Genome sequene of Rhodovulum sulfidophilum DSM 2351.</title>
        <authorList>
            <person name="Nagao N."/>
        </authorList>
    </citation>
    <scope>NUCLEOTIDE SEQUENCE [LARGE SCALE GENOMIC DNA]</scope>
    <source>
        <strain evidence="3 4">DSM 2351</strain>
        <plasmid evidence="4">Plasmid Plasmid1 DNA</plasmid>
    </source>
</reference>
<proteinExistence type="predicted"/>
<dbReference type="EMBL" id="AP014801">
    <property type="protein sequence ID" value="BAQ71468.1"/>
    <property type="molecule type" value="Genomic_DNA"/>
</dbReference>
<evidence type="ECO:0000313" key="4">
    <source>
        <dbReference type="Proteomes" id="UP000064912"/>
    </source>
</evidence>
<accession>A0A0D6B8N8</accession>
<keyword evidence="2" id="KW-0812">Transmembrane</keyword>
<keyword evidence="3" id="KW-0808">Transferase</keyword>
<protein>
    <submittedName>
        <fullName evidence="3">Serine/threonine protein kinase</fullName>
    </submittedName>
</protein>